<feature type="compositionally biased region" description="Basic residues" evidence="1">
    <location>
        <begin position="135"/>
        <end position="145"/>
    </location>
</feature>
<evidence type="ECO:0000256" key="2">
    <source>
        <dbReference type="SAM" id="SignalP"/>
    </source>
</evidence>
<feature type="compositionally biased region" description="Basic and acidic residues" evidence="1">
    <location>
        <begin position="88"/>
        <end position="98"/>
    </location>
</feature>
<feature type="compositionally biased region" description="Acidic residues" evidence="1">
    <location>
        <begin position="374"/>
        <end position="429"/>
    </location>
</feature>
<feature type="compositionally biased region" description="Basic and acidic residues" evidence="1">
    <location>
        <begin position="562"/>
        <end position="576"/>
    </location>
</feature>
<gene>
    <name evidence="4" type="ORF">PHATRDRAFT_44344</name>
</gene>
<feature type="compositionally biased region" description="Low complexity" evidence="1">
    <location>
        <begin position="114"/>
        <end position="123"/>
    </location>
</feature>
<evidence type="ECO:0000313" key="5">
    <source>
        <dbReference type="Proteomes" id="UP000000759"/>
    </source>
</evidence>
<accession>B7FTS6</accession>
<feature type="compositionally biased region" description="Polar residues" evidence="1">
    <location>
        <begin position="476"/>
        <end position="490"/>
    </location>
</feature>
<feature type="compositionally biased region" description="Polar residues" evidence="1">
    <location>
        <begin position="510"/>
        <end position="527"/>
    </location>
</feature>
<dbReference type="InterPro" id="IPR000300">
    <property type="entry name" value="IPPc"/>
</dbReference>
<dbReference type="InterPro" id="IPR036691">
    <property type="entry name" value="Endo/exonu/phosph_ase_sf"/>
</dbReference>
<keyword evidence="2" id="KW-0732">Signal</keyword>
<dbReference type="SMART" id="SM00128">
    <property type="entry name" value="IPPc"/>
    <property type="match status" value="1"/>
</dbReference>
<proteinExistence type="predicted"/>
<protein>
    <recommendedName>
        <fullName evidence="3">Inositol polyphosphate-related phosphatase domain-containing protein</fullName>
    </recommendedName>
</protein>
<feature type="compositionally biased region" description="Basic residues" evidence="1">
    <location>
        <begin position="188"/>
        <end position="200"/>
    </location>
</feature>
<dbReference type="eggNOG" id="KOG0565">
    <property type="taxonomic scope" value="Eukaryota"/>
</dbReference>
<feature type="signal peptide" evidence="2">
    <location>
        <begin position="1"/>
        <end position="25"/>
    </location>
</feature>
<feature type="compositionally biased region" description="Basic residues" evidence="1">
    <location>
        <begin position="67"/>
        <end position="78"/>
    </location>
</feature>
<feature type="compositionally biased region" description="Basic and acidic residues" evidence="1">
    <location>
        <begin position="273"/>
        <end position="286"/>
    </location>
</feature>
<feature type="compositionally biased region" description="Basic and acidic residues" evidence="1">
    <location>
        <begin position="244"/>
        <end position="258"/>
    </location>
</feature>
<feature type="compositionally biased region" description="Basic residues" evidence="1">
    <location>
        <begin position="967"/>
        <end position="980"/>
    </location>
</feature>
<dbReference type="InParanoid" id="B7FTS6"/>
<evidence type="ECO:0000256" key="1">
    <source>
        <dbReference type="SAM" id="MobiDB-lite"/>
    </source>
</evidence>
<name>B7FTS6_PHATC</name>
<feature type="compositionally biased region" description="Basic and acidic residues" evidence="1">
    <location>
        <begin position="344"/>
        <end position="357"/>
    </location>
</feature>
<feature type="compositionally biased region" description="Basic residues" evidence="1">
    <location>
        <begin position="99"/>
        <end position="112"/>
    </location>
</feature>
<feature type="chain" id="PRO_5002855434" description="Inositol polyphosphate-related phosphatase domain-containing protein" evidence="2">
    <location>
        <begin position="26"/>
        <end position="980"/>
    </location>
</feature>
<sequence length="980" mass="109048">MITVQKASLVFWCAIASTFSRVVHGRTNCEQLFGSVISAIPRGGEIAVPSVAPSFLPTGGRSDDTHRRKRVVKKKKVHKGESKLPITQDDRYSNGERKAKQKKIKKVKKRKVSQPESSESSPSNVAKQLEAPQSRKQKRKVKKKHIDTSNEPAVAWAKKEFRSRSPSVKGGPVNSVVSEKQNGLQKLPQKKSKKVKKRKKEAGEGKEQPLSHPDQRMPPGTPAQDSSQSKGSESSDDLPINYSERAEREETSLVEKSEAQIAPIGQQVDEDSERPVEHTVEKRDGDSTSGSPTQIDANLNSASRLVDVEVAQSLQNDTNLDDRKLHQTELKSFGTEDSFQDTFPEEKSTDPVAEDHNTPVVAPRLSGEPSIDASIEEVSDSSDTTDTEDSSSDSDESETTETEDSSSDTDESETTETEDSSSDADESEISIDMTASSASSDRTESYEESLTAGNETVEADLEQGYSLNESKDAETESNSEVKNFKDNPTLSGLAGESENSSPNFDKRIKSCNTEYTSNRNSSLITDKQSLASTAGGSEGIGVDDVQTNASIADRNFSSLEEGEGHYDATSDDEDKKFKQLDAPSLEDSDYAAGEGSMNRNWKVDLSELRSLQDHEDDINVSIVTWNLAEESPSEEDASFIRRFRRRNDVQKSSDFVLISGQECENIKPRRTEGHRSREFRRLMIKMLGKQYVPIALHSLGGIQFGLFCKRSILSEVETISVADVTCGIGNVFHNKGAIAAFVQIKAKQCSEGEAIGPNRDKSVRMMFATAHMAAHVKNTEARDSDFWRIVSELEAQAPPRFLSSNIVESSKERECSGSKLLESMDRIFFCGDLNYRVDLPREISEHTLLQMKRLQEIGDEKSLQKAELLRLELLRHDQLICSMSEKRAFPGFAEGKISFAPTFKFDKGTPEYDSSYKQRIPAWTDRVLFKPIGTRVLEYDSISDAQHSDHRPVYATFRVSRQGRQVPKSKPRTKKRSRRK</sequence>
<dbReference type="RefSeq" id="XP_002178200.1">
    <property type="nucleotide sequence ID" value="XM_002178164.1"/>
</dbReference>
<dbReference type="GeneID" id="7198033"/>
<evidence type="ECO:0000259" key="3">
    <source>
        <dbReference type="SMART" id="SM00128"/>
    </source>
</evidence>
<dbReference type="STRING" id="556484.B7FTS6"/>
<evidence type="ECO:0000313" key="4">
    <source>
        <dbReference type="EMBL" id="EEC49865.1"/>
    </source>
</evidence>
<dbReference type="Gene3D" id="3.60.10.10">
    <property type="entry name" value="Endonuclease/exonuclease/phosphatase"/>
    <property type="match status" value="1"/>
</dbReference>
<feature type="compositionally biased region" description="Polar residues" evidence="1">
    <location>
        <begin position="287"/>
        <end position="301"/>
    </location>
</feature>
<feature type="region of interest" description="Disordered" evidence="1">
    <location>
        <begin position="50"/>
        <end position="301"/>
    </location>
</feature>
<feature type="compositionally biased region" description="Basic and acidic residues" evidence="1">
    <location>
        <begin position="320"/>
        <end position="329"/>
    </location>
</feature>
<dbReference type="SUPFAM" id="SSF56219">
    <property type="entry name" value="DNase I-like"/>
    <property type="match status" value="1"/>
</dbReference>
<dbReference type="InterPro" id="IPR046985">
    <property type="entry name" value="IP5"/>
</dbReference>
<feature type="region of interest" description="Disordered" evidence="1">
    <location>
        <begin position="314"/>
        <end position="527"/>
    </location>
</feature>
<dbReference type="EMBL" id="CM000607">
    <property type="protein sequence ID" value="EEC49865.1"/>
    <property type="molecule type" value="Genomic_DNA"/>
</dbReference>
<keyword evidence="5" id="KW-1185">Reference proteome</keyword>
<feature type="region of interest" description="Disordered" evidence="1">
    <location>
        <begin position="554"/>
        <end position="576"/>
    </location>
</feature>
<dbReference type="PANTHER" id="PTHR11200:SF300">
    <property type="entry name" value="TYPE II INOSITOL 1,4,5-TRISPHOSPHATE 5-PHOSPHATASE"/>
    <property type="match status" value="1"/>
</dbReference>
<reference evidence="5" key="2">
    <citation type="submission" date="2008-08" db="EMBL/GenBank/DDBJ databases">
        <authorList>
            <consortium name="Diatom Consortium"/>
            <person name="Grigoriev I."/>
            <person name="Grimwood J."/>
            <person name="Kuo A."/>
            <person name="Otillar R.P."/>
            <person name="Salamov A."/>
            <person name="Detter J.C."/>
            <person name="Lindquist E."/>
            <person name="Shapiro H."/>
            <person name="Lucas S."/>
            <person name="Glavina del Rio T."/>
            <person name="Pitluck S."/>
            <person name="Rokhsar D."/>
            <person name="Bowler C."/>
        </authorList>
    </citation>
    <scope>GENOME REANNOTATION</scope>
    <source>
        <strain evidence="5">CCAP 1055/1</strain>
    </source>
</reference>
<feature type="domain" description="Inositol polyphosphate-related phosphatase" evidence="3">
    <location>
        <begin position="616"/>
        <end position="967"/>
    </location>
</feature>
<dbReference type="Proteomes" id="UP000000759">
    <property type="component" value="Chromosome 4"/>
</dbReference>
<dbReference type="AlphaFoldDB" id="B7FTS6"/>
<feature type="region of interest" description="Disordered" evidence="1">
    <location>
        <begin position="959"/>
        <end position="980"/>
    </location>
</feature>
<dbReference type="PaxDb" id="2850-Phatr44344"/>
<organism evidence="4 5">
    <name type="scientific">Phaeodactylum tricornutum (strain CCAP 1055/1)</name>
    <dbReference type="NCBI Taxonomy" id="556484"/>
    <lineage>
        <taxon>Eukaryota</taxon>
        <taxon>Sar</taxon>
        <taxon>Stramenopiles</taxon>
        <taxon>Ochrophyta</taxon>
        <taxon>Bacillariophyta</taxon>
        <taxon>Bacillariophyceae</taxon>
        <taxon>Bacillariophycidae</taxon>
        <taxon>Naviculales</taxon>
        <taxon>Phaeodactylaceae</taxon>
        <taxon>Phaeodactylum</taxon>
    </lineage>
</organism>
<dbReference type="KEGG" id="pti:PHATRDRAFT_44344"/>
<dbReference type="HOGENOM" id="CLU_303764_0_0_1"/>
<dbReference type="GO" id="GO:0046856">
    <property type="term" value="P:phosphatidylinositol dephosphorylation"/>
    <property type="evidence" value="ECO:0007669"/>
    <property type="project" value="InterPro"/>
</dbReference>
<reference evidence="4 5" key="1">
    <citation type="journal article" date="2008" name="Nature">
        <title>The Phaeodactylum genome reveals the evolutionary history of diatom genomes.</title>
        <authorList>
            <person name="Bowler C."/>
            <person name="Allen A.E."/>
            <person name="Badger J.H."/>
            <person name="Grimwood J."/>
            <person name="Jabbari K."/>
            <person name="Kuo A."/>
            <person name="Maheswari U."/>
            <person name="Martens C."/>
            <person name="Maumus F."/>
            <person name="Otillar R.P."/>
            <person name="Rayko E."/>
            <person name="Salamov A."/>
            <person name="Vandepoele K."/>
            <person name="Beszteri B."/>
            <person name="Gruber A."/>
            <person name="Heijde M."/>
            <person name="Katinka M."/>
            <person name="Mock T."/>
            <person name="Valentin K."/>
            <person name="Verret F."/>
            <person name="Berges J.A."/>
            <person name="Brownlee C."/>
            <person name="Cadoret J.P."/>
            <person name="Chiovitti A."/>
            <person name="Choi C.J."/>
            <person name="Coesel S."/>
            <person name="De Martino A."/>
            <person name="Detter J.C."/>
            <person name="Durkin C."/>
            <person name="Falciatore A."/>
            <person name="Fournet J."/>
            <person name="Haruta M."/>
            <person name="Huysman M.J."/>
            <person name="Jenkins B.D."/>
            <person name="Jiroutova K."/>
            <person name="Jorgensen R.E."/>
            <person name="Joubert Y."/>
            <person name="Kaplan A."/>
            <person name="Kroger N."/>
            <person name="Kroth P.G."/>
            <person name="La Roche J."/>
            <person name="Lindquist E."/>
            <person name="Lommer M."/>
            <person name="Martin-Jezequel V."/>
            <person name="Lopez P.J."/>
            <person name="Lucas S."/>
            <person name="Mangogna M."/>
            <person name="McGinnis K."/>
            <person name="Medlin L.K."/>
            <person name="Montsant A."/>
            <person name="Oudot-Le Secq M.P."/>
            <person name="Napoli C."/>
            <person name="Obornik M."/>
            <person name="Parker M.S."/>
            <person name="Petit J.L."/>
            <person name="Porcel B.M."/>
            <person name="Poulsen N."/>
            <person name="Robison M."/>
            <person name="Rychlewski L."/>
            <person name="Rynearson T.A."/>
            <person name="Schmutz J."/>
            <person name="Shapiro H."/>
            <person name="Siaut M."/>
            <person name="Stanley M."/>
            <person name="Sussman M.R."/>
            <person name="Taylor A.R."/>
            <person name="Vardi A."/>
            <person name="von Dassow P."/>
            <person name="Vyverman W."/>
            <person name="Willis A."/>
            <person name="Wyrwicz L.S."/>
            <person name="Rokhsar D.S."/>
            <person name="Weissenbach J."/>
            <person name="Armbrust E.V."/>
            <person name="Green B.R."/>
            <person name="Van de Peer Y."/>
            <person name="Grigoriev I.V."/>
        </authorList>
    </citation>
    <scope>NUCLEOTIDE SEQUENCE [LARGE SCALE GENOMIC DNA]</scope>
    <source>
        <strain evidence="4 5">CCAP 1055/1</strain>
    </source>
</reference>
<dbReference type="Pfam" id="PF22669">
    <property type="entry name" value="Exo_endo_phos2"/>
    <property type="match status" value="1"/>
</dbReference>
<feature type="compositionally biased region" description="Basic and acidic residues" evidence="1">
    <location>
        <begin position="201"/>
        <end position="215"/>
    </location>
</feature>
<dbReference type="PANTHER" id="PTHR11200">
    <property type="entry name" value="INOSITOL 5-PHOSPHATASE"/>
    <property type="match status" value="1"/>
</dbReference>
<dbReference type="GO" id="GO:0004439">
    <property type="term" value="F:phosphatidylinositol-4,5-bisphosphate 5-phosphatase activity"/>
    <property type="evidence" value="ECO:0007669"/>
    <property type="project" value="TreeGrafter"/>
</dbReference>
<dbReference type="OrthoDB" id="2248459at2759"/>